<evidence type="ECO:0000256" key="5">
    <source>
        <dbReference type="SAM" id="MobiDB-lite"/>
    </source>
</evidence>
<proteinExistence type="inferred from homology"/>
<evidence type="ECO:0000256" key="3">
    <source>
        <dbReference type="ARBA" id="ARBA00023274"/>
    </source>
</evidence>
<evidence type="ECO:0000256" key="4">
    <source>
        <dbReference type="ARBA" id="ARBA00035209"/>
    </source>
</evidence>
<dbReference type="SUPFAM" id="SSF50447">
    <property type="entry name" value="Translation proteins"/>
    <property type="match status" value="1"/>
</dbReference>
<protein>
    <recommendedName>
        <fullName evidence="4">Large ribosomal subunit protein uL3m</fullName>
    </recommendedName>
</protein>
<dbReference type="InterPro" id="IPR009000">
    <property type="entry name" value="Transl_B-barrel_sf"/>
</dbReference>
<dbReference type="InterPro" id="IPR019927">
    <property type="entry name" value="Ribosomal_uL3_bac/org-type"/>
</dbReference>
<name>A0A7S3VKI5_DUNTE</name>
<dbReference type="PANTHER" id="PTHR11229">
    <property type="entry name" value="50S RIBOSOMAL PROTEIN L3"/>
    <property type="match status" value="1"/>
</dbReference>
<evidence type="ECO:0000256" key="2">
    <source>
        <dbReference type="ARBA" id="ARBA00022980"/>
    </source>
</evidence>
<evidence type="ECO:0000256" key="1">
    <source>
        <dbReference type="ARBA" id="ARBA00006540"/>
    </source>
</evidence>
<dbReference type="GO" id="GO:0005762">
    <property type="term" value="C:mitochondrial large ribosomal subunit"/>
    <property type="evidence" value="ECO:0007669"/>
    <property type="project" value="TreeGrafter"/>
</dbReference>
<evidence type="ECO:0000313" key="6">
    <source>
        <dbReference type="EMBL" id="CAE0491639.1"/>
    </source>
</evidence>
<dbReference type="NCBIfam" id="TIGR03625">
    <property type="entry name" value="L3_bact"/>
    <property type="match status" value="1"/>
</dbReference>
<keyword evidence="2" id="KW-0689">Ribosomal protein</keyword>
<accession>A0A7S3VKI5</accession>
<dbReference type="AlphaFoldDB" id="A0A7S3VKI5"/>
<reference evidence="6" key="1">
    <citation type="submission" date="2021-01" db="EMBL/GenBank/DDBJ databases">
        <authorList>
            <person name="Corre E."/>
            <person name="Pelletier E."/>
            <person name="Niang G."/>
            <person name="Scheremetjew M."/>
            <person name="Finn R."/>
            <person name="Kale V."/>
            <person name="Holt S."/>
            <person name="Cochrane G."/>
            <person name="Meng A."/>
            <person name="Brown T."/>
            <person name="Cohen L."/>
        </authorList>
    </citation>
    <scope>NUCLEOTIDE SEQUENCE</scope>
    <source>
        <strain evidence="6">CCMP1320</strain>
    </source>
</reference>
<dbReference type="GO" id="GO:0003735">
    <property type="term" value="F:structural constituent of ribosome"/>
    <property type="evidence" value="ECO:0007669"/>
    <property type="project" value="InterPro"/>
</dbReference>
<feature type="region of interest" description="Disordered" evidence="5">
    <location>
        <begin position="304"/>
        <end position="333"/>
    </location>
</feature>
<dbReference type="GO" id="GO:0006412">
    <property type="term" value="P:translation"/>
    <property type="evidence" value="ECO:0007669"/>
    <property type="project" value="InterPro"/>
</dbReference>
<organism evidence="6">
    <name type="scientific">Dunaliella tertiolecta</name>
    <name type="common">Green alga</name>
    <dbReference type="NCBI Taxonomy" id="3047"/>
    <lineage>
        <taxon>Eukaryota</taxon>
        <taxon>Viridiplantae</taxon>
        <taxon>Chlorophyta</taxon>
        <taxon>core chlorophytes</taxon>
        <taxon>Chlorophyceae</taxon>
        <taxon>CS clade</taxon>
        <taxon>Chlamydomonadales</taxon>
        <taxon>Dunaliellaceae</taxon>
        <taxon>Dunaliella</taxon>
    </lineage>
</organism>
<dbReference type="Gene3D" id="2.40.30.10">
    <property type="entry name" value="Translation factors"/>
    <property type="match status" value="2"/>
</dbReference>
<dbReference type="InterPro" id="IPR000597">
    <property type="entry name" value="Ribosomal_uL3"/>
</dbReference>
<comment type="similarity">
    <text evidence="1">Belongs to the universal ribosomal protein uL3 family.</text>
</comment>
<dbReference type="EMBL" id="HBIP01011905">
    <property type="protein sequence ID" value="CAE0491639.1"/>
    <property type="molecule type" value="Transcribed_RNA"/>
</dbReference>
<dbReference type="FunFam" id="2.40.30.10:FF:000004">
    <property type="entry name" value="50S ribosomal protein L3"/>
    <property type="match status" value="1"/>
</dbReference>
<feature type="region of interest" description="Disordered" evidence="5">
    <location>
        <begin position="143"/>
        <end position="166"/>
    </location>
</feature>
<dbReference type="Pfam" id="PF00297">
    <property type="entry name" value="Ribosomal_L3"/>
    <property type="match status" value="1"/>
</dbReference>
<keyword evidence="3" id="KW-0687">Ribonucleoprotein</keyword>
<sequence length="438" mass="47908">MLRSPASLLAKGGADLQGASWRFLASCLLEGGIPLCSSTPAFVPASTQISLSPSSHLHTPAPSPPQHTTPFQLQQAAHYSACSSSRRSGSLPSCSYSPLQSHAEQLDATCWISNQGPVRGQKVLRRVFPLPPAIQAAIDSKLQQTHSQQGQGLPHIPDPTPQPLTQSSRRVGCIAYKAGMTHEWDEQGVRVPLTVLWVDNCQVIGLKWEDKHGYNALVLGAGHSKQKSLHPGVAGYYIKHDLPFKRQVAEFPVSLDARLPLGFEVTSAHYVPGQTVDVVGWTKWKGFQGVMKRWNFKGMPATHGNSLSHRHGGAIGGRTDPGKVWKGKKMPGNMGDERRTVHDCLVYKVDTDRNLIYIRGQVPGPAGHMVLLRDAYNVQHEVRSSWGLPFPTALLPALADSEQQASRGVKVYQRADAPDPYRAYSDDSDYFGVKWTKG</sequence>
<dbReference type="PANTHER" id="PTHR11229:SF8">
    <property type="entry name" value="LARGE RIBOSOMAL SUBUNIT PROTEIN UL3M"/>
    <property type="match status" value="1"/>
</dbReference>
<gene>
    <name evidence="6" type="ORF">DTER00134_LOCUS6712</name>
</gene>